<dbReference type="GO" id="GO:0015833">
    <property type="term" value="P:peptide transport"/>
    <property type="evidence" value="ECO:0007669"/>
    <property type="project" value="TreeGrafter"/>
</dbReference>
<dbReference type="Gene3D" id="3.10.105.10">
    <property type="entry name" value="Dipeptide-binding Protein, Domain 3"/>
    <property type="match status" value="1"/>
</dbReference>
<dbReference type="Gene3D" id="3.90.76.10">
    <property type="entry name" value="Dipeptide-binding Protein, Domain 1"/>
    <property type="match status" value="1"/>
</dbReference>
<dbReference type="InterPro" id="IPR000914">
    <property type="entry name" value="SBP_5_dom"/>
</dbReference>
<dbReference type="KEGG" id="ccz:CCALI_01279"/>
<evidence type="ECO:0000256" key="2">
    <source>
        <dbReference type="ARBA" id="ARBA00005695"/>
    </source>
</evidence>
<comment type="similarity">
    <text evidence="2">Belongs to the bacterial solute-binding protein 5 family.</text>
</comment>
<dbReference type="Proteomes" id="UP000014227">
    <property type="component" value="Chromosome I"/>
</dbReference>
<reference evidence="7" key="1">
    <citation type="submission" date="2013-03" db="EMBL/GenBank/DDBJ databases">
        <title>Genome sequence of Chthonomonas calidirosea, the first sequenced genome from the Armatimonadetes phylum (formally candidate division OP10).</title>
        <authorList>
            <person name="Lee K.C.Y."/>
            <person name="Morgan X.C."/>
            <person name="Dunfield P.F."/>
            <person name="Tamas I."/>
            <person name="Houghton K.M."/>
            <person name="Vyssotski M."/>
            <person name="Ryan J.L.J."/>
            <person name="Lagutin K."/>
            <person name="McDonald I.R."/>
            <person name="Stott M.B."/>
        </authorList>
    </citation>
    <scope>NUCLEOTIDE SEQUENCE [LARGE SCALE GENOMIC DNA]</scope>
    <source>
        <strain evidence="7">DSM 23976 / ICMP 18418 / T49</strain>
    </source>
</reference>
<dbReference type="PANTHER" id="PTHR30290:SF10">
    <property type="entry name" value="PERIPLASMIC OLIGOPEPTIDE-BINDING PROTEIN-RELATED"/>
    <property type="match status" value="1"/>
</dbReference>
<dbReference type="InParanoid" id="S0EYQ0"/>
<evidence type="ECO:0000313" key="7">
    <source>
        <dbReference type="Proteomes" id="UP000014227"/>
    </source>
</evidence>
<dbReference type="OrthoDB" id="403896at2"/>
<dbReference type="GO" id="GO:0030313">
    <property type="term" value="C:cell envelope"/>
    <property type="evidence" value="ECO:0007669"/>
    <property type="project" value="UniProtKB-SubCell"/>
</dbReference>
<dbReference type="AlphaFoldDB" id="S0EYQ0"/>
<dbReference type="InterPro" id="IPR039424">
    <property type="entry name" value="SBP_5"/>
</dbReference>
<dbReference type="InterPro" id="IPR030678">
    <property type="entry name" value="Peptide/Ni-bd"/>
</dbReference>
<protein>
    <submittedName>
        <fullName evidence="6">ABC-type dipeptide transport system, periplasmic component</fullName>
    </submittedName>
</protein>
<dbReference type="PATRIC" id="fig|1303518.3.peg.1303"/>
<dbReference type="PROSITE" id="PS51257">
    <property type="entry name" value="PROKAR_LIPOPROTEIN"/>
    <property type="match status" value="1"/>
</dbReference>
<sequence>MSYSHPKENRTVSLSRREVLLLGSGGLLSMLSGCTTGSSHNATEQQNALRYPLTSPPTTLDPATVQDGTTIDLLQNIYEGLVIWNTKSEVVPGVAERWEVSNGGRTYTFYLRRGVRFHNGREVTAADFKYSIDRACNPATNSQTAYTYLNDIVGALDCRAGKAKEVSGVKVLDPYTLQITIDSPKSYWLDKMTYPTGYAVCKEAVERTGGIIDATSAVGCGPFRIASPQDYRSDYRIVLTAFADYYAGSPKLSHIVRPILPDASTRLNQYEAGDLDLVGIAPSDLDHVNQDPKLRSDLHSFPRARIWYLALNQAAAGSPFTSKLVRVAFNMAIDKQEVVRVALKSVMTPANSIVPPGMGGYMPTAKPIPFNPTQARALLAQAGYGPGGKPFPALALTYRNDMPEVAAAAQVVAYQLKNNLGITVQCQGMDWGQFLKESDQKTMPFSLASWGADYLDPQDFLSVLLHTSHKVNGMEDHPYNDVGYSNPKFDALCDEADSELDRAKRYALYQQAEQIALDDCPWVPLYFQRDLELIRSYVHNIRDSLLGHLPYTTTTV</sequence>
<keyword evidence="7" id="KW-1185">Reference proteome</keyword>
<proteinExistence type="inferred from homology"/>
<dbReference type="SUPFAM" id="SSF53850">
    <property type="entry name" value="Periplasmic binding protein-like II"/>
    <property type="match status" value="1"/>
</dbReference>
<dbReference type="Pfam" id="PF00496">
    <property type="entry name" value="SBP_bac_5"/>
    <property type="match status" value="1"/>
</dbReference>
<name>S0EYQ0_CHTCT</name>
<keyword evidence="3" id="KW-0813">Transport</keyword>
<dbReference type="eggNOG" id="COG4166">
    <property type="taxonomic scope" value="Bacteria"/>
</dbReference>
<dbReference type="PIRSF" id="PIRSF002741">
    <property type="entry name" value="MppA"/>
    <property type="match status" value="1"/>
</dbReference>
<evidence type="ECO:0000256" key="3">
    <source>
        <dbReference type="ARBA" id="ARBA00022448"/>
    </source>
</evidence>
<dbReference type="GO" id="GO:0043190">
    <property type="term" value="C:ATP-binding cassette (ABC) transporter complex"/>
    <property type="evidence" value="ECO:0007669"/>
    <property type="project" value="InterPro"/>
</dbReference>
<accession>S0EYQ0</accession>
<dbReference type="GO" id="GO:0042597">
    <property type="term" value="C:periplasmic space"/>
    <property type="evidence" value="ECO:0007669"/>
    <property type="project" value="UniProtKB-ARBA"/>
</dbReference>
<dbReference type="GO" id="GO:1904680">
    <property type="term" value="F:peptide transmembrane transporter activity"/>
    <property type="evidence" value="ECO:0007669"/>
    <property type="project" value="TreeGrafter"/>
</dbReference>
<dbReference type="CDD" id="cd08504">
    <property type="entry name" value="PBP2_OppA"/>
    <property type="match status" value="1"/>
</dbReference>
<keyword evidence="4" id="KW-0732">Signal</keyword>
<evidence type="ECO:0000259" key="5">
    <source>
        <dbReference type="Pfam" id="PF00496"/>
    </source>
</evidence>
<dbReference type="FunCoup" id="S0EYQ0">
    <property type="interactions" value="177"/>
</dbReference>
<evidence type="ECO:0000256" key="1">
    <source>
        <dbReference type="ARBA" id="ARBA00004196"/>
    </source>
</evidence>
<comment type="subcellular location">
    <subcellularLocation>
        <location evidence="1">Cell envelope</location>
    </subcellularLocation>
</comment>
<evidence type="ECO:0000256" key="4">
    <source>
        <dbReference type="ARBA" id="ARBA00022729"/>
    </source>
</evidence>
<dbReference type="HOGENOM" id="CLU_017028_0_3_0"/>
<feature type="domain" description="Solute-binding protein family 5" evidence="5">
    <location>
        <begin position="89"/>
        <end position="470"/>
    </location>
</feature>
<dbReference type="RefSeq" id="WP_016482638.1">
    <property type="nucleotide sequence ID" value="NC_021487.1"/>
</dbReference>
<dbReference type="EMBL" id="HF951689">
    <property type="protein sequence ID" value="CCW35097.1"/>
    <property type="molecule type" value="Genomic_DNA"/>
</dbReference>
<gene>
    <name evidence="6" type="ORF">CCALI_01279</name>
</gene>
<organism evidence="6 7">
    <name type="scientific">Chthonomonas calidirosea (strain DSM 23976 / ICMP 18418 / T49)</name>
    <dbReference type="NCBI Taxonomy" id="1303518"/>
    <lineage>
        <taxon>Bacteria</taxon>
        <taxon>Bacillati</taxon>
        <taxon>Armatimonadota</taxon>
        <taxon>Chthonomonadia</taxon>
        <taxon>Chthonomonadales</taxon>
        <taxon>Chthonomonadaceae</taxon>
        <taxon>Chthonomonas</taxon>
    </lineage>
</organism>
<dbReference type="STRING" id="454171.CP488_02816"/>
<dbReference type="PANTHER" id="PTHR30290">
    <property type="entry name" value="PERIPLASMIC BINDING COMPONENT OF ABC TRANSPORTER"/>
    <property type="match status" value="1"/>
</dbReference>
<dbReference type="Gene3D" id="3.40.190.10">
    <property type="entry name" value="Periplasmic binding protein-like II"/>
    <property type="match status" value="1"/>
</dbReference>
<evidence type="ECO:0000313" key="6">
    <source>
        <dbReference type="EMBL" id="CCW35097.1"/>
    </source>
</evidence>